<dbReference type="EMBL" id="QUNF01000052">
    <property type="protein sequence ID" value="REG76898.1"/>
    <property type="molecule type" value="Genomic_DNA"/>
</dbReference>
<keyword evidence="3" id="KW-1185">Reference proteome</keyword>
<feature type="transmembrane region" description="Helical" evidence="1">
    <location>
        <begin position="94"/>
        <end position="110"/>
    </location>
</feature>
<comment type="caution">
    <text evidence="2">The sequence shown here is derived from an EMBL/GenBank/DDBJ whole genome shotgun (WGS) entry which is preliminary data.</text>
</comment>
<evidence type="ECO:0000313" key="2">
    <source>
        <dbReference type="EMBL" id="REG76898.1"/>
    </source>
</evidence>
<dbReference type="Proteomes" id="UP000256405">
    <property type="component" value="Unassembled WGS sequence"/>
</dbReference>
<keyword evidence="1" id="KW-1133">Transmembrane helix</keyword>
<evidence type="ECO:0000313" key="3">
    <source>
        <dbReference type="Proteomes" id="UP000256405"/>
    </source>
</evidence>
<feature type="transmembrane region" description="Helical" evidence="1">
    <location>
        <begin position="29"/>
        <end position="47"/>
    </location>
</feature>
<protein>
    <submittedName>
        <fullName evidence="2">Uncharacterized protein</fullName>
    </submittedName>
</protein>
<reference evidence="2 3" key="1">
    <citation type="submission" date="2018-08" db="EMBL/GenBank/DDBJ databases">
        <title>Genomic Encyclopedia of Archaeal and Bacterial Type Strains, Phase II (KMG-II): from individual species to whole genera.</title>
        <authorList>
            <person name="Goeker M."/>
        </authorList>
    </citation>
    <scope>NUCLEOTIDE SEQUENCE [LARGE SCALE GENOMIC DNA]</scope>
    <source>
        <strain evidence="2 3">DSM 15986</strain>
    </source>
</reference>
<feature type="transmembrane region" description="Helical" evidence="1">
    <location>
        <begin position="7"/>
        <end position="23"/>
    </location>
</feature>
<name>A0A3E0D5S4_9BACT</name>
<feature type="transmembrane region" description="Helical" evidence="1">
    <location>
        <begin position="67"/>
        <end position="82"/>
    </location>
</feature>
<organism evidence="2 3">
    <name type="scientific">Algoriphagus antarcticus</name>
    <dbReference type="NCBI Taxonomy" id="238540"/>
    <lineage>
        <taxon>Bacteria</taxon>
        <taxon>Pseudomonadati</taxon>
        <taxon>Bacteroidota</taxon>
        <taxon>Cytophagia</taxon>
        <taxon>Cytophagales</taxon>
        <taxon>Cyclobacteriaceae</taxon>
        <taxon>Algoriphagus</taxon>
    </lineage>
</organism>
<accession>A0A3E0D5S4</accession>
<evidence type="ECO:0000256" key="1">
    <source>
        <dbReference type="SAM" id="Phobius"/>
    </source>
</evidence>
<keyword evidence="1" id="KW-0472">Membrane</keyword>
<sequence>MKKVKGLFVLFMVIIFCFYVTTTDHLFSFKLLLTASALMVILLLILYKESLQKFNSLIKLDIELTRGFVFCAASLPILYMLWSSRHIELVNQKIFAYLLTLLLAIFNYGIRSKTKN</sequence>
<dbReference type="AlphaFoldDB" id="A0A3E0D5S4"/>
<proteinExistence type="predicted"/>
<gene>
    <name evidence="2" type="ORF">C8N25_1524</name>
</gene>
<keyword evidence="1" id="KW-0812">Transmembrane</keyword>